<dbReference type="PROSITE" id="PS50231">
    <property type="entry name" value="RICIN_B_LECTIN"/>
    <property type="match status" value="1"/>
</dbReference>
<dbReference type="InterPro" id="IPR006558">
    <property type="entry name" value="LamG-like"/>
</dbReference>
<dbReference type="SUPFAM" id="SSF49899">
    <property type="entry name" value="Concanavalin A-like lectins/glucanases"/>
    <property type="match status" value="1"/>
</dbReference>
<evidence type="ECO:0000256" key="3">
    <source>
        <dbReference type="SAM" id="MobiDB-lite"/>
    </source>
</evidence>
<reference evidence="6 7" key="1">
    <citation type="submission" date="2015-02" db="EMBL/GenBank/DDBJ databases">
        <authorList>
            <person name="Ju K.-S."/>
            <person name="Doroghazi J.R."/>
            <person name="Metcalf W."/>
        </authorList>
    </citation>
    <scope>NUCLEOTIDE SEQUENCE [LARGE SCALE GENOMIC DNA]</scope>
    <source>
        <strain evidence="6 7">NRRL ISP-5550</strain>
    </source>
</reference>
<feature type="region of interest" description="Disordered" evidence="3">
    <location>
        <begin position="1"/>
        <end position="34"/>
    </location>
</feature>
<dbReference type="Gene3D" id="2.60.120.200">
    <property type="match status" value="1"/>
</dbReference>
<dbReference type="SMART" id="SM00560">
    <property type="entry name" value="LamGL"/>
    <property type="match status" value="1"/>
</dbReference>
<accession>A0A0F4JWH1</accession>
<feature type="compositionally biased region" description="Low complexity" evidence="3">
    <location>
        <begin position="255"/>
        <end position="265"/>
    </location>
</feature>
<feature type="domain" description="LamG-like jellyroll fold" evidence="5">
    <location>
        <begin position="1103"/>
        <end position="1248"/>
    </location>
</feature>
<keyword evidence="2" id="KW-1015">Disulfide bond</keyword>
<feature type="compositionally biased region" description="Polar residues" evidence="3">
    <location>
        <begin position="222"/>
        <end position="243"/>
    </location>
</feature>
<evidence type="ECO:0000256" key="2">
    <source>
        <dbReference type="ARBA" id="ARBA00023157"/>
    </source>
</evidence>
<keyword evidence="7" id="KW-1185">Reference proteome</keyword>
<organism evidence="6 7">
    <name type="scientific">Streptomyces katrae</name>
    <dbReference type="NCBI Taxonomy" id="68223"/>
    <lineage>
        <taxon>Bacteria</taxon>
        <taxon>Bacillati</taxon>
        <taxon>Actinomycetota</taxon>
        <taxon>Actinomycetes</taxon>
        <taxon>Kitasatosporales</taxon>
        <taxon>Streptomycetaceae</taxon>
        <taxon>Streptomyces</taxon>
    </lineage>
</organism>
<evidence type="ECO:0000259" key="4">
    <source>
        <dbReference type="SMART" id="SM00458"/>
    </source>
</evidence>
<dbReference type="PATRIC" id="fig|68223.7.peg.2225"/>
<feature type="domain" description="Ricin B lectin" evidence="4">
    <location>
        <begin position="1253"/>
        <end position="1379"/>
    </location>
</feature>
<name>A0A0F4JWH1_9ACTN</name>
<dbReference type="InterPro" id="IPR000772">
    <property type="entry name" value="Ricin_B_lectin"/>
</dbReference>
<evidence type="ECO:0000256" key="1">
    <source>
        <dbReference type="ARBA" id="ARBA00022729"/>
    </source>
</evidence>
<evidence type="ECO:0000259" key="5">
    <source>
        <dbReference type="SMART" id="SM00560"/>
    </source>
</evidence>
<feature type="region of interest" description="Disordered" evidence="3">
    <location>
        <begin position="199"/>
        <end position="265"/>
    </location>
</feature>
<dbReference type="CDD" id="cd23451">
    <property type="entry name" value="beta-trefoil_Ricin_laminarinase"/>
    <property type="match status" value="1"/>
</dbReference>
<dbReference type="InterPro" id="IPR035992">
    <property type="entry name" value="Ricin_B-like_lectins"/>
</dbReference>
<gene>
    <name evidence="6" type="ORF">VR44_05905</name>
</gene>
<dbReference type="EMBL" id="JZWV01000109">
    <property type="protein sequence ID" value="KJY37336.1"/>
    <property type="molecule type" value="Genomic_DNA"/>
</dbReference>
<protein>
    <submittedName>
        <fullName evidence="6">Uncharacterized protein</fullName>
    </submittedName>
</protein>
<keyword evidence="1" id="KW-0732">Signal</keyword>
<dbReference type="Proteomes" id="UP000033551">
    <property type="component" value="Unassembled WGS sequence"/>
</dbReference>
<dbReference type="SUPFAM" id="SSF50370">
    <property type="entry name" value="Ricin B-like lectins"/>
    <property type="match status" value="1"/>
</dbReference>
<dbReference type="InterPro" id="IPR013320">
    <property type="entry name" value="ConA-like_dom_sf"/>
</dbReference>
<evidence type="ECO:0000313" key="7">
    <source>
        <dbReference type="Proteomes" id="UP000033551"/>
    </source>
</evidence>
<proteinExistence type="predicted"/>
<dbReference type="Pfam" id="PF00652">
    <property type="entry name" value="Ricin_B_lectin"/>
    <property type="match status" value="1"/>
</dbReference>
<feature type="compositionally biased region" description="Polar residues" evidence="3">
    <location>
        <begin position="49"/>
        <end position="66"/>
    </location>
</feature>
<comment type="caution">
    <text evidence="6">The sequence shown here is derived from an EMBL/GenBank/DDBJ whole genome shotgun (WGS) entry which is preliminary data.</text>
</comment>
<dbReference type="OrthoDB" id="4332189at2"/>
<dbReference type="Gene3D" id="2.80.10.50">
    <property type="match status" value="1"/>
</dbReference>
<dbReference type="Pfam" id="PF13385">
    <property type="entry name" value="Laminin_G_3"/>
    <property type="match status" value="1"/>
</dbReference>
<feature type="region of interest" description="Disordered" evidence="3">
    <location>
        <begin position="49"/>
        <end position="70"/>
    </location>
</feature>
<dbReference type="SMART" id="SM00458">
    <property type="entry name" value="RICIN"/>
    <property type="match status" value="1"/>
</dbReference>
<sequence length="1391" mass="144738">MSDYGPSETKWPAPTPRPAPTAQQKAVEDARTVAKSSGKPVLVEYLTTGNSQTVANPDGTLTSDSTPVPERVKGADGQWRGLDATLRVNSDGTVSPVSAASKLSFSGGGSGPMAAMATADGKQLALKAPFPLPKPVLNGTSALYKEVLPDVDLELTATPVGGWRQVLVVHTAAAAANPAVRRLQFGIEANGLAVSADGAGNLKATDTQGKSRFSAPAPLMWDSSNGASQTPVAKTDGAKTQRSAPAAEQQPAEVTASGPDGPGAGAAVAPIAATVDASGLQLVPDAALLGQGTGPWYIDPGWNPDVDNGTQAWSQVQEAYPETNEYNGTASGQDKPAAGYCGFSSAPYGCTRFGRERAYFQVGVNSVIHGAEVLDARLNATVVTSSSPSQATPMGLYHTGTIGNPTSWNNQPCDRNSLMGGCPKIGGNWISGTGDIQYDVTTQMKAAARDRWPHFTFGFAPDDENNKYYRQRFSNNPHIKVTYDIRPTSTSPRTRPTPGFADTAAYADCNTPNTPNPPDNAGWVGANQNITLTTASNSAVGQQLQTTFQYWDTADSDNSVYARTGWLGSGDHTVDIGRLTDGHLYGWWANTTDGTLTSVNTERCYFRVDSTPPTATVTSTDFPASGTIGAHPKLAGQEGSFTLTGADPAPVNGSRASGLACARWTTDPVKAASTSWKCTGGESGIVKLVNGAATINLTPQRWGTNYLYVQTQDIAGNLSQPVAYAFYAPSNPNSPDPVFGDVTGDRKADVLLPDSAGNLRQFGGGTDPAAAPNARIRPAPGGNGWNGIQISHRGSLGLKTVDDLLAHQPGNPDLHQYLNDGNGGQFDGQAPSRVVKPASCALPSGSTIDCAAYGYGTNWAGVTQIASFGSPNGDVVDASGTLPRSSLLFVENGRLWLASPGSTNQLSSPAVLLSANDTRWSGYDLITPGRAQGTAFPTLWARSKADGTLHAFSVKGTAQSPDLTGFTDPSAGLITGKADPKLYPRVGSDGDISGDGIPDLWAVDANQQLVAFNGVGGATPHPSVTGVDQAPVSLGNLNTPKAQWKLTDQAGGVTPSAIGSYPAATAGVTFPTERIGGRDTPYAAFTGTQATIATNAPVVDTRKSFTLTTWAKPGAQGGLIASQDGAKNSAFTLYADPADNNWRFALAKGDDGGWPYDWSDAVNEAARYTPGTWALVTAVYNADTGLMSLYVNGTLAASGTHQAATSPAPTGPFVLGRYQSGAKPDYFYGGFTGGVSNLAVYPYAASPTAPATTGKITISAVGRCLDNEHGSDADGNKIQIWDCNEINGGGAQKFDVRADGTVRTAGKCLDATNAGTANGTPIQLYTCHDHPAQQFLPRADGSLYNPVSGRCVDASDMNNGTRPYLWDCNRTNPQRWGMSTLNTAPLPIPVP</sequence>
<evidence type="ECO:0000313" key="6">
    <source>
        <dbReference type="EMBL" id="KJY37336.1"/>
    </source>
</evidence>
<dbReference type="RefSeq" id="WP_045946299.1">
    <property type="nucleotide sequence ID" value="NZ_JZWV01000109.1"/>
</dbReference>